<evidence type="ECO:0000313" key="1">
    <source>
        <dbReference type="EMBL" id="GAF75433.1"/>
    </source>
</evidence>
<sequence>MDDKALQGYFNGHAKTLVEAWLPLWGKNVCQNV</sequence>
<name>X0S2Y3_9ZZZZ</name>
<feature type="non-terminal residue" evidence="1">
    <location>
        <position position="33"/>
    </location>
</feature>
<organism evidence="1">
    <name type="scientific">marine sediment metagenome</name>
    <dbReference type="NCBI Taxonomy" id="412755"/>
    <lineage>
        <taxon>unclassified sequences</taxon>
        <taxon>metagenomes</taxon>
        <taxon>ecological metagenomes</taxon>
    </lineage>
</organism>
<proteinExistence type="predicted"/>
<reference evidence="1" key="1">
    <citation type="journal article" date="2014" name="Front. Microbiol.">
        <title>High frequency of phylogenetically diverse reductive dehalogenase-homologous genes in deep subseafloor sedimentary metagenomes.</title>
        <authorList>
            <person name="Kawai M."/>
            <person name="Futagami T."/>
            <person name="Toyoda A."/>
            <person name="Takaki Y."/>
            <person name="Nishi S."/>
            <person name="Hori S."/>
            <person name="Arai W."/>
            <person name="Tsubouchi T."/>
            <person name="Morono Y."/>
            <person name="Uchiyama I."/>
            <person name="Ito T."/>
            <person name="Fujiyama A."/>
            <person name="Inagaki F."/>
            <person name="Takami H."/>
        </authorList>
    </citation>
    <scope>NUCLEOTIDE SEQUENCE</scope>
    <source>
        <strain evidence="1">Expedition CK06-06</strain>
    </source>
</reference>
<comment type="caution">
    <text evidence="1">The sequence shown here is derived from an EMBL/GenBank/DDBJ whole genome shotgun (WGS) entry which is preliminary data.</text>
</comment>
<gene>
    <name evidence="1" type="ORF">S01H1_08298</name>
</gene>
<accession>X0S2Y3</accession>
<dbReference type="EMBL" id="BARS01004260">
    <property type="protein sequence ID" value="GAF75433.1"/>
    <property type="molecule type" value="Genomic_DNA"/>
</dbReference>
<dbReference type="AlphaFoldDB" id="X0S2Y3"/>
<protein>
    <submittedName>
        <fullName evidence="1">Uncharacterized protein</fullName>
    </submittedName>
</protein>